<gene>
    <name evidence="6" type="ORF">RM425_06335</name>
</gene>
<keyword evidence="7" id="KW-1185">Reference proteome</keyword>
<dbReference type="InterPro" id="IPR002716">
    <property type="entry name" value="PIN_dom"/>
</dbReference>
<name>A0ABU2K5Q4_9ACTN</name>
<organism evidence="6 7">
    <name type="scientific">Blastococcus goldschmidtiae</name>
    <dbReference type="NCBI Taxonomy" id="3075546"/>
    <lineage>
        <taxon>Bacteria</taxon>
        <taxon>Bacillati</taxon>
        <taxon>Actinomycetota</taxon>
        <taxon>Actinomycetes</taxon>
        <taxon>Geodermatophilales</taxon>
        <taxon>Geodermatophilaceae</taxon>
        <taxon>Blastococcus</taxon>
    </lineage>
</organism>
<dbReference type="SUPFAM" id="SSF88723">
    <property type="entry name" value="PIN domain-like"/>
    <property type="match status" value="1"/>
</dbReference>
<reference evidence="7" key="1">
    <citation type="submission" date="2023-07" db="EMBL/GenBank/DDBJ databases">
        <title>30 novel species of actinomycetes from the DSMZ collection.</title>
        <authorList>
            <person name="Nouioui I."/>
        </authorList>
    </citation>
    <scope>NUCLEOTIDE SEQUENCE [LARGE SCALE GENOMIC DNA]</scope>
    <source>
        <strain evidence="7">DSM 46792</strain>
    </source>
</reference>
<proteinExistence type="predicted"/>
<dbReference type="InterPro" id="IPR029060">
    <property type="entry name" value="PIN-like_dom_sf"/>
</dbReference>
<feature type="domain" description="PIN" evidence="5">
    <location>
        <begin position="4"/>
        <end position="116"/>
    </location>
</feature>
<evidence type="ECO:0000313" key="7">
    <source>
        <dbReference type="Proteomes" id="UP001183222"/>
    </source>
</evidence>
<sequence>MFTALLDTSVLWPSLQRNFLLSLAIEGLYRPAWSSAILEELEFHEAEKLVVRGTPSADAHQRARRLIEQMQANFDDAEVVGWEPLEGTFGLPDPDDEHVAAAAVRAQAGAIVTSNLKDFPADKLPAELQVLPPAEFALNAVSIDPLRSLRAVEAIADRSGHNGEKWTVDDVLDRLETRYGMTEAVDLLRS</sequence>
<keyword evidence="1" id="KW-0540">Nuclease</keyword>
<evidence type="ECO:0000256" key="4">
    <source>
        <dbReference type="ARBA" id="ARBA00022842"/>
    </source>
</evidence>
<evidence type="ECO:0000256" key="1">
    <source>
        <dbReference type="ARBA" id="ARBA00022722"/>
    </source>
</evidence>
<dbReference type="Pfam" id="PF13470">
    <property type="entry name" value="PIN_3"/>
    <property type="match status" value="1"/>
</dbReference>
<evidence type="ECO:0000259" key="5">
    <source>
        <dbReference type="Pfam" id="PF13470"/>
    </source>
</evidence>
<evidence type="ECO:0000313" key="6">
    <source>
        <dbReference type="EMBL" id="MDT0275518.1"/>
    </source>
</evidence>
<keyword evidence="4" id="KW-0460">Magnesium</keyword>
<dbReference type="EMBL" id="JAVREI010000002">
    <property type="protein sequence ID" value="MDT0275518.1"/>
    <property type="molecule type" value="Genomic_DNA"/>
</dbReference>
<comment type="caution">
    <text evidence="6">The sequence shown here is derived from an EMBL/GenBank/DDBJ whole genome shotgun (WGS) entry which is preliminary data.</text>
</comment>
<keyword evidence="2" id="KW-0479">Metal-binding</keyword>
<keyword evidence="3" id="KW-0378">Hydrolase</keyword>
<dbReference type="Proteomes" id="UP001183222">
    <property type="component" value="Unassembled WGS sequence"/>
</dbReference>
<dbReference type="RefSeq" id="WP_311344337.1">
    <property type="nucleotide sequence ID" value="NZ_JAVREI010000002.1"/>
</dbReference>
<evidence type="ECO:0000256" key="2">
    <source>
        <dbReference type="ARBA" id="ARBA00022723"/>
    </source>
</evidence>
<protein>
    <submittedName>
        <fullName evidence="6">PIN domain-containing protein</fullName>
    </submittedName>
</protein>
<evidence type="ECO:0000256" key="3">
    <source>
        <dbReference type="ARBA" id="ARBA00022801"/>
    </source>
</evidence>
<accession>A0ABU2K5Q4</accession>